<dbReference type="Pfam" id="PF11495">
    <property type="entry name" value="Regulator_TrmB"/>
    <property type="match status" value="1"/>
</dbReference>
<reference evidence="4 5" key="2">
    <citation type="submission" date="2019-04" db="EMBL/GenBank/DDBJ databases">
        <authorList>
            <person name="Yang S."/>
            <person name="Wei W."/>
        </authorList>
    </citation>
    <scope>NUCLEOTIDE SEQUENCE [LARGE SCALE GENOMIC DNA]</scope>
    <source>
        <strain evidence="5">ZP60</strain>
    </source>
</reference>
<gene>
    <name evidence="4" type="ORF">E5139_03535</name>
</gene>
<dbReference type="SUPFAM" id="SSF46785">
    <property type="entry name" value="Winged helix' DNA-binding domain"/>
    <property type="match status" value="1"/>
</dbReference>
<dbReference type="Pfam" id="PF01978">
    <property type="entry name" value="TrmB"/>
    <property type="match status" value="1"/>
</dbReference>
<dbReference type="PANTHER" id="PTHR34293:SF1">
    <property type="entry name" value="HTH-TYPE TRANSCRIPTIONAL REGULATOR TRMBL2"/>
    <property type="match status" value="1"/>
</dbReference>
<dbReference type="AlphaFoldDB" id="A0A4D6KA17"/>
<dbReference type="SUPFAM" id="SSF56024">
    <property type="entry name" value="Phospholipase D/nuclease"/>
    <property type="match status" value="1"/>
</dbReference>
<evidence type="ECO:0000256" key="1">
    <source>
        <dbReference type="ARBA" id="ARBA00007287"/>
    </source>
</evidence>
<dbReference type="Proteomes" id="UP000297053">
    <property type="component" value="Chromosome"/>
</dbReference>
<dbReference type="GeneID" id="42177978"/>
<organism evidence="4 5">
    <name type="scientific">Halomicrobium mukohataei</name>
    <dbReference type="NCBI Taxonomy" id="57705"/>
    <lineage>
        <taxon>Archaea</taxon>
        <taxon>Methanobacteriati</taxon>
        <taxon>Methanobacteriota</taxon>
        <taxon>Stenosarchaea group</taxon>
        <taxon>Halobacteria</taxon>
        <taxon>Halobacteriales</taxon>
        <taxon>Haloarculaceae</taxon>
        <taxon>Halomicrobium</taxon>
    </lineage>
</organism>
<dbReference type="InterPro" id="IPR051797">
    <property type="entry name" value="TrmB-like"/>
</dbReference>
<dbReference type="InterPro" id="IPR021586">
    <property type="entry name" value="Tscrpt_reg_TrmB_C"/>
</dbReference>
<dbReference type="InterPro" id="IPR002831">
    <property type="entry name" value="Tscrpt_reg_TrmB_N"/>
</dbReference>
<evidence type="ECO:0000259" key="2">
    <source>
        <dbReference type="Pfam" id="PF01978"/>
    </source>
</evidence>
<evidence type="ECO:0000313" key="4">
    <source>
        <dbReference type="EMBL" id="QCD64760.1"/>
    </source>
</evidence>
<name>A0A4D6KA17_9EURY</name>
<proteinExistence type="inferred from homology"/>
<feature type="domain" description="Transcription regulator TrmB N-terminal" evidence="2">
    <location>
        <begin position="16"/>
        <end position="83"/>
    </location>
</feature>
<evidence type="ECO:0000259" key="3">
    <source>
        <dbReference type="Pfam" id="PF11495"/>
    </source>
</evidence>
<reference evidence="4 5" key="1">
    <citation type="submission" date="2019-04" db="EMBL/GenBank/DDBJ databases">
        <title>Complete genome sequence of Arthrobacter sp. ZXY-2 associated with effective atrazine degradation and salt adaptation.</title>
        <authorList>
            <person name="Zhao X."/>
        </authorList>
    </citation>
    <scope>NUCLEOTIDE SEQUENCE [LARGE SCALE GENOMIC DNA]</scope>
    <source>
        <strain evidence="5">ZP60</strain>
    </source>
</reference>
<dbReference type="InterPro" id="IPR036388">
    <property type="entry name" value="WH-like_DNA-bd_sf"/>
</dbReference>
<protein>
    <submittedName>
        <fullName evidence="4">TrmB family transcriptional regulator</fullName>
    </submittedName>
</protein>
<feature type="domain" description="Transcription regulator TrmB C-terminal" evidence="3">
    <location>
        <begin position="115"/>
        <end position="350"/>
    </location>
</feature>
<dbReference type="Gene3D" id="1.10.10.10">
    <property type="entry name" value="Winged helix-like DNA-binding domain superfamily/Winged helix DNA-binding domain"/>
    <property type="match status" value="1"/>
</dbReference>
<dbReference type="EMBL" id="CP039375">
    <property type="protein sequence ID" value="QCD64760.1"/>
    <property type="molecule type" value="Genomic_DNA"/>
</dbReference>
<evidence type="ECO:0000313" key="5">
    <source>
        <dbReference type="Proteomes" id="UP000297053"/>
    </source>
</evidence>
<comment type="similarity">
    <text evidence="1">Belongs to the transcriptional regulator TrmB family.</text>
</comment>
<dbReference type="RefSeq" id="WP_012807587.1">
    <property type="nucleotide sequence ID" value="NZ_CP039375.1"/>
</dbReference>
<dbReference type="DNASU" id="8409540"/>
<dbReference type="KEGG" id="halz:E5139_03535"/>
<dbReference type="SUPFAM" id="SSF159071">
    <property type="entry name" value="TrmB C-terminal domain-like"/>
    <property type="match status" value="1"/>
</dbReference>
<dbReference type="InterPro" id="IPR036390">
    <property type="entry name" value="WH_DNA-bd_sf"/>
</dbReference>
<sequence>MGTSDEHDDEQLREELRVFGLSDTEIDTYLALLACGEASTSTVSETTDVTQRAVYNIAERLEGRGLVRVNDHASPTTIRALPPAEAIENLSDRLDSIRPALEARFNETTPETPEIQMIKSRETALKRIKSAISAARQELLLAVPEHVFPEIESELRTAVDSDVVVFLLIGGMDEVDGDGSEFAGIADVVRYWGESLPLVYTVDDASAMIGDSTIVSGTHTDDVAVTVSEPQLSGSILGMYFSAYWPAATELYVTDPDPLPRTYDWFRQATLHATVHEQAGVDLYAEVETESGTTVSGPVTEIRQAFIEPTTNDFTLENSFFIDTGDGIVSVGGKGSFIEDYQSRSVMLRRLDAVE</sequence>
<dbReference type="PANTHER" id="PTHR34293">
    <property type="entry name" value="HTH-TYPE TRANSCRIPTIONAL REGULATOR TRMBL2"/>
    <property type="match status" value="1"/>
</dbReference>
<accession>A0A4D6KA17</accession>